<organism evidence="1 2">
    <name type="scientific">Odynerus spinipes</name>
    <dbReference type="NCBI Taxonomy" id="1348599"/>
    <lineage>
        <taxon>Eukaryota</taxon>
        <taxon>Metazoa</taxon>
        <taxon>Ecdysozoa</taxon>
        <taxon>Arthropoda</taxon>
        <taxon>Hexapoda</taxon>
        <taxon>Insecta</taxon>
        <taxon>Pterygota</taxon>
        <taxon>Neoptera</taxon>
        <taxon>Endopterygota</taxon>
        <taxon>Hymenoptera</taxon>
        <taxon>Apocrita</taxon>
        <taxon>Aculeata</taxon>
        <taxon>Vespoidea</taxon>
        <taxon>Vespidae</taxon>
        <taxon>Eumeninae</taxon>
        <taxon>Odynerus</taxon>
    </lineage>
</organism>
<reference evidence="1" key="2">
    <citation type="journal article" date="2023" name="Commun. Biol.">
        <title>Intrasexual cuticular hydrocarbon dimorphism in a wasp sheds light on hydrocarbon biosynthesis genes in Hymenoptera.</title>
        <authorList>
            <person name="Moris V.C."/>
            <person name="Podsiadlowski L."/>
            <person name="Martin S."/>
            <person name="Oeyen J.P."/>
            <person name="Donath A."/>
            <person name="Petersen M."/>
            <person name="Wilbrandt J."/>
            <person name="Misof B."/>
            <person name="Liedtke D."/>
            <person name="Thamm M."/>
            <person name="Scheiner R."/>
            <person name="Schmitt T."/>
            <person name="Niehuis O."/>
        </authorList>
    </citation>
    <scope>NUCLEOTIDE SEQUENCE</scope>
    <source>
        <strain evidence="1">GBR_01_08_01A</strain>
    </source>
</reference>
<name>A0AAD9VJF7_9HYME</name>
<protein>
    <recommendedName>
        <fullName evidence="3">Outer dense fiber protein 3</fullName>
    </recommendedName>
</protein>
<evidence type="ECO:0000313" key="2">
    <source>
        <dbReference type="Proteomes" id="UP001258017"/>
    </source>
</evidence>
<reference evidence="1" key="1">
    <citation type="submission" date="2021-08" db="EMBL/GenBank/DDBJ databases">
        <authorList>
            <person name="Misof B."/>
            <person name="Oliver O."/>
            <person name="Podsiadlowski L."/>
            <person name="Donath A."/>
            <person name="Peters R."/>
            <person name="Mayer C."/>
            <person name="Rust J."/>
            <person name="Gunkel S."/>
            <person name="Lesny P."/>
            <person name="Martin S."/>
            <person name="Oeyen J.P."/>
            <person name="Petersen M."/>
            <person name="Panagiotis P."/>
            <person name="Wilbrandt J."/>
            <person name="Tanja T."/>
        </authorList>
    </citation>
    <scope>NUCLEOTIDE SEQUENCE</scope>
    <source>
        <strain evidence="1">GBR_01_08_01A</strain>
        <tissue evidence="1">Thorax + abdomen</tissue>
    </source>
</reference>
<sequence length="222" mass="24030">MPPKADDKKKSGAVTDPSLCGVPTPGPKYKLKTLVGYKQHCISKDRGPAYSFGLNRFPQPLCRSPGPIYMLPGIKPNGFVHGLPTNIINKTVSPGPKYLPKTPPIRPGYSIKWRTNPRAGLVTPAPYYIKSVFDGPAFKIGLPTPGIRCPAGPGPSVPYTLDAIKPNSPAYSIGLPQPHKPLCRSPGPKYNPQLFDLSPKYSFGVKHSLCSPPMIVECDDRC</sequence>
<proteinExistence type="predicted"/>
<comment type="caution">
    <text evidence="1">The sequence shown here is derived from an EMBL/GenBank/DDBJ whole genome shotgun (WGS) entry which is preliminary data.</text>
</comment>
<evidence type="ECO:0008006" key="3">
    <source>
        <dbReference type="Google" id="ProtNLM"/>
    </source>
</evidence>
<accession>A0AAD9VJF7</accession>
<dbReference type="EMBL" id="JAIFRP010004405">
    <property type="protein sequence ID" value="KAK2576858.1"/>
    <property type="molecule type" value="Genomic_DNA"/>
</dbReference>
<dbReference type="Proteomes" id="UP001258017">
    <property type="component" value="Unassembled WGS sequence"/>
</dbReference>
<dbReference type="AlphaFoldDB" id="A0AAD9VJF7"/>
<keyword evidence="2" id="KW-1185">Reference proteome</keyword>
<gene>
    <name evidence="1" type="ORF">KPH14_005490</name>
</gene>
<evidence type="ECO:0000313" key="1">
    <source>
        <dbReference type="EMBL" id="KAK2576858.1"/>
    </source>
</evidence>